<evidence type="ECO:0000313" key="6">
    <source>
        <dbReference type="EMBL" id="CCE90745.1"/>
    </source>
</evidence>
<keyword evidence="2 3" id="KW-0067">ATP-binding</keyword>
<proteinExistence type="predicted"/>
<dbReference type="SUPFAM" id="SSF56112">
    <property type="entry name" value="Protein kinase-like (PK-like)"/>
    <property type="match status" value="1"/>
</dbReference>
<name>G8ZQ51_TORDE</name>
<dbReference type="PROSITE" id="PS50011">
    <property type="entry name" value="PROTEIN_KINASE_DOM"/>
    <property type="match status" value="1"/>
</dbReference>
<keyword evidence="7" id="KW-1185">Reference proteome</keyword>
<dbReference type="GO" id="GO:0004674">
    <property type="term" value="F:protein serine/threonine kinase activity"/>
    <property type="evidence" value="ECO:0007669"/>
    <property type="project" value="EnsemblFungi"/>
</dbReference>
<protein>
    <recommendedName>
        <fullName evidence="5">Protein kinase domain-containing protein</fullName>
    </recommendedName>
</protein>
<dbReference type="PROSITE" id="PS00108">
    <property type="entry name" value="PROTEIN_KINASE_ST"/>
    <property type="match status" value="1"/>
</dbReference>
<dbReference type="GO" id="GO:0005524">
    <property type="term" value="F:ATP binding"/>
    <property type="evidence" value="ECO:0007669"/>
    <property type="project" value="UniProtKB-UniRule"/>
</dbReference>
<dbReference type="STRING" id="1076872.G8ZQ51"/>
<dbReference type="GO" id="GO:0005737">
    <property type="term" value="C:cytoplasm"/>
    <property type="evidence" value="ECO:0007669"/>
    <property type="project" value="EnsemblFungi"/>
</dbReference>
<dbReference type="PANTHER" id="PTHR24347">
    <property type="entry name" value="SERINE/THREONINE-PROTEIN KINASE"/>
    <property type="match status" value="1"/>
</dbReference>
<accession>G8ZQ51</accession>
<dbReference type="RefSeq" id="XP_003679956.1">
    <property type="nucleotide sequence ID" value="XM_003679908.1"/>
</dbReference>
<dbReference type="InterPro" id="IPR008271">
    <property type="entry name" value="Ser/Thr_kinase_AS"/>
</dbReference>
<feature type="domain" description="Protein kinase" evidence="5">
    <location>
        <begin position="109"/>
        <end position="419"/>
    </location>
</feature>
<dbReference type="InterPro" id="IPR011009">
    <property type="entry name" value="Kinase-like_dom_sf"/>
</dbReference>
<dbReference type="AlphaFoldDB" id="G8ZQ51"/>
<dbReference type="KEGG" id="tdl:TDEL_0B06160"/>
<evidence type="ECO:0000256" key="1">
    <source>
        <dbReference type="ARBA" id="ARBA00022741"/>
    </source>
</evidence>
<evidence type="ECO:0000256" key="4">
    <source>
        <dbReference type="SAM" id="MobiDB-lite"/>
    </source>
</evidence>
<dbReference type="Gene3D" id="1.10.510.10">
    <property type="entry name" value="Transferase(Phosphotransferase) domain 1"/>
    <property type="match status" value="1"/>
</dbReference>
<evidence type="ECO:0000256" key="2">
    <source>
        <dbReference type="ARBA" id="ARBA00022840"/>
    </source>
</evidence>
<organism evidence="6 7">
    <name type="scientific">Torulaspora delbrueckii</name>
    <name type="common">Yeast</name>
    <name type="synonym">Candida colliculosa</name>
    <dbReference type="NCBI Taxonomy" id="4950"/>
    <lineage>
        <taxon>Eukaryota</taxon>
        <taxon>Fungi</taxon>
        <taxon>Dikarya</taxon>
        <taxon>Ascomycota</taxon>
        <taxon>Saccharomycotina</taxon>
        <taxon>Saccharomycetes</taxon>
        <taxon>Saccharomycetales</taxon>
        <taxon>Saccharomycetaceae</taxon>
        <taxon>Torulaspora</taxon>
    </lineage>
</organism>
<feature type="region of interest" description="Disordered" evidence="4">
    <location>
        <begin position="1"/>
        <end position="98"/>
    </location>
</feature>
<dbReference type="PROSITE" id="PS00107">
    <property type="entry name" value="PROTEIN_KINASE_ATP"/>
    <property type="match status" value="1"/>
</dbReference>
<dbReference type="FunCoup" id="G8ZQ51">
    <property type="interactions" value="306"/>
</dbReference>
<evidence type="ECO:0000259" key="5">
    <source>
        <dbReference type="PROSITE" id="PS50011"/>
    </source>
</evidence>
<keyword evidence="1 3" id="KW-0547">Nucleotide-binding</keyword>
<dbReference type="SMART" id="SM00220">
    <property type="entry name" value="S_TKc"/>
    <property type="match status" value="1"/>
</dbReference>
<sequence>MLKIKNIFGKKRQTHQDDRLKVPGFGVVEDAGSGSTLMEGCLSSENDRSEQSLTNSDETAAEGEPAVEVDVEDMFEEDSLSTSASSEEGSSIEEVPEGHFEEQEELLNYTLINQIGEGAFSRVFRGIPQKNSPKAYLTRNFTEVAVKVIQKDPKGGSDKKSEETKKSTREQVLREVKIHKLISCGSGSSNLVQFVDFQESENYFYIIQELLSGGEIFGEIVKYTYLSEDLSRHIIKPLALAVKHMHQMGVVHRDIKPENLLFDQIKFVPSKKVKLRRSDDPTTKADEGEFRPGVGGGGIGLVKLADFGLSKQIHQTNTKTPCGTVGYTAPEVVRDERYSMEVDMWGIGCVLYTVLCGFPPFYDEKIDILTEKIARGEYTFLQPWWDEISDGAKNCVRKLLEVDPAKRYSIDDLLNDEWLNTYDSVRELKRQARALDQQRKSKNHMKNRVYYLKKDNPLMYSPAANAMRDAFDVSNALQRKEIEKRDHKLQQQQQQYAAMQSLTEGQEALGTNPDLEEDLFQLKLNSSTIIKRRKENTFPNQRNIMIPTLLE</sequence>
<dbReference type="eggNOG" id="KOG0032">
    <property type="taxonomic scope" value="Eukaryota"/>
</dbReference>
<dbReference type="InParanoid" id="G8ZQ51"/>
<dbReference type="InterPro" id="IPR017441">
    <property type="entry name" value="Protein_kinase_ATP_BS"/>
</dbReference>
<dbReference type="HOGENOM" id="CLU_006421_3_1_1"/>
<dbReference type="GeneID" id="11505061"/>
<dbReference type="InterPro" id="IPR000719">
    <property type="entry name" value="Prot_kinase_dom"/>
</dbReference>
<feature type="compositionally biased region" description="Low complexity" evidence="4">
    <location>
        <begin position="80"/>
        <end position="89"/>
    </location>
</feature>
<dbReference type="OrthoDB" id="1738954at2759"/>
<gene>
    <name evidence="6" type="primary">TDEL0B06160</name>
    <name evidence="6" type="ORF">TDEL_0B06160</name>
</gene>
<feature type="compositionally biased region" description="Acidic residues" evidence="4">
    <location>
        <begin position="59"/>
        <end position="79"/>
    </location>
</feature>
<evidence type="ECO:0000313" key="7">
    <source>
        <dbReference type="Proteomes" id="UP000005627"/>
    </source>
</evidence>
<dbReference type="EMBL" id="HE616743">
    <property type="protein sequence ID" value="CCE90745.1"/>
    <property type="molecule type" value="Genomic_DNA"/>
</dbReference>
<evidence type="ECO:0000256" key="3">
    <source>
        <dbReference type="PROSITE-ProRule" id="PRU10141"/>
    </source>
</evidence>
<dbReference type="GO" id="GO:0034599">
    <property type="term" value="P:cellular response to oxidative stress"/>
    <property type="evidence" value="ECO:0007669"/>
    <property type="project" value="EnsemblFungi"/>
</dbReference>
<feature type="binding site" evidence="3">
    <location>
        <position position="147"/>
    </location>
    <ligand>
        <name>ATP</name>
        <dbReference type="ChEBI" id="CHEBI:30616"/>
    </ligand>
</feature>
<dbReference type="GO" id="GO:0040020">
    <property type="term" value="P:regulation of meiotic nuclear division"/>
    <property type="evidence" value="ECO:0007669"/>
    <property type="project" value="EnsemblFungi"/>
</dbReference>
<dbReference type="Proteomes" id="UP000005627">
    <property type="component" value="Chromosome 2"/>
</dbReference>
<dbReference type="GO" id="GO:0007231">
    <property type="term" value="P:osmosensory signaling pathway"/>
    <property type="evidence" value="ECO:0007669"/>
    <property type="project" value="EnsemblFungi"/>
</dbReference>
<dbReference type="Pfam" id="PF00069">
    <property type="entry name" value="Pkinase"/>
    <property type="match status" value="1"/>
</dbReference>
<reference evidence="6 7" key="1">
    <citation type="journal article" date="2011" name="Proc. Natl. Acad. Sci. U.S.A.">
        <title>Evolutionary erosion of yeast sex chromosomes by mating-type switching accidents.</title>
        <authorList>
            <person name="Gordon J.L."/>
            <person name="Armisen D."/>
            <person name="Proux-Wera E."/>
            <person name="Oheigeartaigh S.S."/>
            <person name="Byrne K.P."/>
            <person name="Wolfe K.H."/>
        </authorList>
    </citation>
    <scope>NUCLEOTIDE SEQUENCE [LARGE SCALE GENOMIC DNA]</scope>
    <source>
        <strain evidence="7">ATCC 10662 / CBS 1146 / NBRC 0425 / NCYC 2629 / NRRL Y-866</strain>
    </source>
</reference>